<proteinExistence type="inferred from homology"/>
<evidence type="ECO:0008006" key="4">
    <source>
        <dbReference type="Google" id="ProtNLM"/>
    </source>
</evidence>
<comment type="caution">
    <text evidence="2">The sequence shown here is derived from an EMBL/GenBank/DDBJ whole genome shotgun (WGS) entry which is preliminary data.</text>
</comment>
<keyword evidence="3" id="KW-1185">Reference proteome</keyword>
<evidence type="ECO:0000256" key="1">
    <source>
        <dbReference type="ARBA" id="ARBA00009143"/>
    </source>
</evidence>
<organism evidence="2 3">
    <name type="scientific">Coccomyxa subellipsoidea</name>
    <dbReference type="NCBI Taxonomy" id="248742"/>
    <lineage>
        <taxon>Eukaryota</taxon>
        <taxon>Viridiplantae</taxon>
        <taxon>Chlorophyta</taxon>
        <taxon>core chlorophytes</taxon>
        <taxon>Trebouxiophyceae</taxon>
        <taxon>Trebouxiophyceae incertae sedis</taxon>
        <taxon>Coccomyxaceae</taxon>
        <taxon>Coccomyxa</taxon>
    </lineage>
</organism>
<sequence>MQASAALPPPPLYPAEPEIDREKVCPMLIRVFPQFGGHHRLEDYARRGQEPKDEVQMYTWPDASLRELTDLVKAVQPAARRSTARLEFALVYPDKRGRNVMRVVGGTHSTRGGPDDNKTLKQLNFQAWTDAKFSCACHPL</sequence>
<dbReference type="Gene3D" id="3.10.20.550">
    <property type="entry name" value="ASAP complex, SAP18 subunit"/>
    <property type="match status" value="1"/>
</dbReference>
<evidence type="ECO:0000313" key="2">
    <source>
        <dbReference type="EMBL" id="KAK9904695.1"/>
    </source>
</evidence>
<dbReference type="EMBL" id="JALJOT010000012">
    <property type="protein sequence ID" value="KAK9904695.1"/>
    <property type="molecule type" value="Genomic_DNA"/>
</dbReference>
<dbReference type="Proteomes" id="UP001491310">
    <property type="component" value="Unassembled WGS sequence"/>
</dbReference>
<dbReference type="PANTHER" id="PTHR13082">
    <property type="entry name" value="SAP18"/>
    <property type="match status" value="1"/>
</dbReference>
<accession>A0ABR2YFX6</accession>
<dbReference type="Pfam" id="PF06487">
    <property type="entry name" value="SAP18"/>
    <property type="match status" value="1"/>
</dbReference>
<gene>
    <name evidence="2" type="ORF">WJX75_000736</name>
</gene>
<dbReference type="InterPro" id="IPR042534">
    <property type="entry name" value="SAP18_sf"/>
</dbReference>
<reference evidence="2 3" key="1">
    <citation type="journal article" date="2024" name="Nat. Commun.">
        <title>Phylogenomics reveals the evolutionary origins of lichenization in chlorophyte algae.</title>
        <authorList>
            <person name="Puginier C."/>
            <person name="Libourel C."/>
            <person name="Otte J."/>
            <person name="Skaloud P."/>
            <person name="Haon M."/>
            <person name="Grisel S."/>
            <person name="Petersen M."/>
            <person name="Berrin J.G."/>
            <person name="Delaux P.M."/>
            <person name="Dal Grande F."/>
            <person name="Keller J."/>
        </authorList>
    </citation>
    <scope>NUCLEOTIDE SEQUENCE [LARGE SCALE GENOMIC DNA]</scope>
    <source>
        <strain evidence="2 3">SAG 216-7</strain>
    </source>
</reference>
<dbReference type="InterPro" id="IPR010516">
    <property type="entry name" value="SAP18"/>
</dbReference>
<dbReference type="PANTHER" id="PTHR13082:SF0">
    <property type="entry name" value="HISTONE DEACETYLASE COMPLEX SUBUNIT SAP18"/>
    <property type="match status" value="1"/>
</dbReference>
<name>A0ABR2YFX6_9CHLO</name>
<evidence type="ECO:0000313" key="3">
    <source>
        <dbReference type="Proteomes" id="UP001491310"/>
    </source>
</evidence>
<protein>
    <recommendedName>
        <fullName evidence="4">Sin3 associated polypeptide p18</fullName>
    </recommendedName>
</protein>
<comment type="similarity">
    <text evidence="1">Belongs to the SAP18 family.</text>
</comment>